<gene>
    <name evidence="2" type="ORF">J057_21220</name>
</gene>
<dbReference type="EMBL" id="APLQ01000014">
    <property type="protein sequence ID" value="ENO13958.1"/>
    <property type="molecule type" value="Genomic_DNA"/>
</dbReference>
<feature type="domain" description="Gfo/Idh/MocA-like oxidoreductase N-terminal" evidence="1">
    <location>
        <begin position="4"/>
        <end position="115"/>
    </location>
</feature>
<dbReference type="SUPFAM" id="SSF51735">
    <property type="entry name" value="NAD(P)-binding Rossmann-fold domains"/>
    <property type="match status" value="1"/>
</dbReference>
<dbReference type="InterPro" id="IPR000683">
    <property type="entry name" value="Gfo/Idh/MocA-like_OxRdtase_N"/>
</dbReference>
<name>N6WYT9_9GAMM</name>
<dbReference type="PANTHER" id="PTHR43818:SF7">
    <property type="entry name" value="DEHYDROGENASE"/>
    <property type="match status" value="1"/>
</dbReference>
<dbReference type="Gene3D" id="3.30.360.10">
    <property type="entry name" value="Dihydrodipicolinate Reductase, domain 2"/>
    <property type="match status" value="1"/>
</dbReference>
<dbReference type="AlphaFoldDB" id="N6WYT9"/>
<comment type="caution">
    <text evidence="2">The sequence shown here is derived from an EMBL/GenBank/DDBJ whole genome shotgun (WGS) entry which is preliminary data.</text>
</comment>
<dbReference type="Proteomes" id="UP000013165">
    <property type="component" value="Unassembled WGS sequence"/>
</dbReference>
<dbReference type="STRING" id="626887.J057_21220"/>
<dbReference type="HOGENOM" id="CLU_057064_0_0_6"/>
<dbReference type="eggNOG" id="COG0673">
    <property type="taxonomic scope" value="Bacteria"/>
</dbReference>
<proteinExistence type="predicted"/>
<dbReference type="OrthoDB" id="9813657at2"/>
<dbReference type="InterPro" id="IPR050463">
    <property type="entry name" value="Gfo/Idh/MocA_oxidrdct_glycsds"/>
</dbReference>
<reference evidence="2 3" key="1">
    <citation type="journal article" date="2013" name="Genome Announc.">
        <title>Genome Sequence of the Polycyclic Aromatic Hydrocarbon-Degrading Bacterium Strain Marinobacter nanhaiticus D15-8WT.</title>
        <authorList>
            <person name="Cui Z."/>
            <person name="Gao W."/>
            <person name="Li Q."/>
            <person name="Xu G."/>
            <person name="Zheng L."/>
        </authorList>
    </citation>
    <scope>NUCLEOTIDE SEQUENCE [LARGE SCALE GENOMIC DNA]</scope>
    <source>
        <strain evidence="2 3">D15-8W</strain>
    </source>
</reference>
<dbReference type="InterPro" id="IPR036291">
    <property type="entry name" value="NAD(P)-bd_dom_sf"/>
</dbReference>
<keyword evidence="3" id="KW-1185">Reference proteome</keyword>
<evidence type="ECO:0000313" key="3">
    <source>
        <dbReference type="Proteomes" id="UP000013165"/>
    </source>
</evidence>
<evidence type="ECO:0000259" key="1">
    <source>
        <dbReference type="Pfam" id="PF01408"/>
    </source>
</evidence>
<accession>N6WYT9</accession>
<dbReference type="GO" id="GO:0000166">
    <property type="term" value="F:nucleotide binding"/>
    <property type="evidence" value="ECO:0007669"/>
    <property type="project" value="InterPro"/>
</dbReference>
<dbReference type="PATRIC" id="fig|626887.3.peg.4250"/>
<dbReference type="PANTHER" id="PTHR43818">
    <property type="entry name" value="BCDNA.GH03377"/>
    <property type="match status" value="1"/>
</dbReference>
<organism evidence="2 3">
    <name type="scientific">Marinobacter nanhaiticus D15-8W</name>
    <dbReference type="NCBI Taxonomy" id="626887"/>
    <lineage>
        <taxon>Bacteria</taxon>
        <taxon>Pseudomonadati</taxon>
        <taxon>Pseudomonadota</taxon>
        <taxon>Gammaproteobacteria</taxon>
        <taxon>Pseudomonadales</taxon>
        <taxon>Marinobacteraceae</taxon>
        <taxon>Marinobacter</taxon>
    </lineage>
</organism>
<dbReference type="Pfam" id="PF01408">
    <property type="entry name" value="GFO_IDH_MocA"/>
    <property type="match status" value="1"/>
</dbReference>
<dbReference type="Gene3D" id="3.40.50.720">
    <property type="entry name" value="NAD(P)-binding Rossmann-like Domain"/>
    <property type="match status" value="1"/>
</dbReference>
<protein>
    <submittedName>
        <fullName evidence="2">Gfo/Idh/MocA family oxidoreductase</fullName>
    </submittedName>
</protein>
<evidence type="ECO:0000313" key="2">
    <source>
        <dbReference type="EMBL" id="ENO13958.1"/>
    </source>
</evidence>
<sequence length="316" mass="34853">MPVIKIAIVGFGKIARDQHYPALFDSPAYQLAAVASPDGAGPEGVDRYDTLDAMLDAVPDIDAVTLCVPPSVRYVLAAKALARGKHVMLEKPPGTTLNEVAALQRQAEKGGKTLFAAWHSRFAPAVEPARTWLDKRKVRSVDIQWKEDVRVWHPGQDWIWEPGGMGVFDPGINGLSIATAILGQPFFLRKGVLEVPANRQTPIAADLYFESTDGYPVSAVFDSRQTGPQLWDIHVTTDEGRLTLSKGGSQMFVDGELQHEAEEREYPGLYQRFAELVESVGSEVDATPLQHVADAFLLSERRSVDPFYWNDLEPSE</sequence>